<evidence type="ECO:0000256" key="1">
    <source>
        <dbReference type="ARBA" id="ARBA00004141"/>
    </source>
</evidence>
<accession>A0ABM0JL04</accession>
<dbReference type="Pfam" id="PF06271">
    <property type="entry name" value="RDD"/>
    <property type="match status" value="1"/>
</dbReference>
<feature type="compositionally biased region" description="Low complexity" evidence="5">
    <location>
        <begin position="19"/>
        <end position="33"/>
    </location>
</feature>
<feature type="compositionally biased region" description="Basic and acidic residues" evidence="5">
    <location>
        <begin position="7"/>
        <end position="18"/>
    </location>
</feature>
<proteinExistence type="predicted"/>
<evidence type="ECO:0000256" key="6">
    <source>
        <dbReference type="SAM" id="Phobius"/>
    </source>
</evidence>
<reference evidence="9" key="1">
    <citation type="submission" date="2025-08" db="UniProtKB">
        <authorList>
            <consortium name="RefSeq"/>
        </authorList>
    </citation>
    <scope>IDENTIFICATION</scope>
</reference>
<gene>
    <name evidence="9" type="primary">LOC101856569</name>
</gene>
<dbReference type="InterPro" id="IPR039871">
    <property type="entry name" value="FAM8A1"/>
</dbReference>
<name>A0ABM0JL04_APLCA</name>
<feature type="transmembrane region" description="Helical" evidence="6">
    <location>
        <begin position="282"/>
        <end position="301"/>
    </location>
</feature>
<feature type="region of interest" description="Disordered" evidence="5">
    <location>
        <begin position="1"/>
        <end position="37"/>
    </location>
</feature>
<feature type="region of interest" description="Disordered" evidence="5">
    <location>
        <begin position="106"/>
        <end position="137"/>
    </location>
</feature>
<keyword evidence="2 6" id="KW-0812">Transmembrane</keyword>
<dbReference type="PANTHER" id="PTHR13659:SF5">
    <property type="entry name" value="PROTEIN FAM8A1"/>
    <property type="match status" value="1"/>
</dbReference>
<keyword evidence="3 6" id="KW-1133">Transmembrane helix</keyword>
<evidence type="ECO:0000313" key="8">
    <source>
        <dbReference type="Proteomes" id="UP000694888"/>
    </source>
</evidence>
<evidence type="ECO:0000313" key="9">
    <source>
        <dbReference type="RefSeq" id="XP_005096170.1"/>
    </source>
</evidence>
<evidence type="ECO:0000256" key="2">
    <source>
        <dbReference type="ARBA" id="ARBA00022692"/>
    </source>
</evidence>
<feature type="transmembrane region" description="Helical" evidence="6">
    <location>
        <begin position="198"/>
        <end position="219"/>
    </location>
</feature>
<keyword evidence="8" id="KW-1185">Reference proteome</keyword>
<dbReference type="RefSeq" id="XP_005096170.1">
    <property type="nucleotide sequence ID" value="XM_005096113.3"/>
</dbReference>
<evidence type="ECO:0000256" key="3">
    <source>
        <dbReference type="ARBA" id="ARBA00022989"/>
    </source>
</evidence>
<protein>
    <submittedName>
        <fullName evidence="9">Protein FAM8A1</fullName>
    </submittedName>
</protein>
<dbReference type="Proteomes" id="UP000694888">
    <property type="component" value="Unplaced"/>
</dbReference>
<organism evidence="8 9">
    <name type="scientific">Aplysia californica</name>
    <name type="common">California sea hare</name>
    <dbReference type="NCBI Taxonomy" id="6500"/>
    <lineage>
        <taxon>Eukaryota</taxon>
        <taxon>Metazoa</taxon>
        <taxon>Spiralia</taxon>
        <taxon>Lophotrochozoa</taxon>
        <taxon>Mollusca</taxon>
        <taxon>Gastropoda</taxon>
        <taxon>Heterobranchia</taxon>
        <taxon>Euthyneura</taxon>
        <taxon>Tectipleura</taxon>
        <taxon>Aplysiida</taxon>
        <taxon>Aplysioidea</taxon>
        <taxon>Aplysiidae</taxon>
        <taxon>Aplysia</taxon>
    </lineage>
</organism>
<dbReference type="InterPro" id="IPR010432">
    <property type="entry name" value="RDD"/>
</dbReference>
<dbReference type="GeneID" id="101856569"/>
<dbReference type="PANTHER" id="PTHR13659">
    <property type="entry name" value="AUTOSOMAL HIGHLY CONSERVED PROTEIN"/>
    <property type="match status" value="1"/>
</dbReference>
<feature type="transmembrane region" description="Helical" evidence="6">
    <location>
        <begin position="158"/>
        <end position="178"/>
    </location>
</feature>
<evidence type="ECO:0000256" key="5">
    <source>
        <dbReference type="SAM" id="MobiDB-lite"/>
    </source>
</evidence>
<keyword evidence="4 6" id="KW-0472">Membrane</keyword>
<sequence>MMADDSDDRRSNGPKVDESSSSSFSLPTETSTSQAVHNQSYKNAREYAQALRPWLWHYQSCCAMQSLAANCALQMQTMSMFSTLNNNSFSPNVSTSQLRHRIDPYGYRRPQNLQNDGVPSPPPQNSNRRQDTPEIPGQGVLMKVPTFWKRVAAELIDFTLLFYIKMIVSLCLMTEFSLDHMSFLSSDELFESFSDMDYDRAFAITFEVIALEIINRVLITIFETLCLYRATVGGVAVGATPGKRLMGLRVVSCESIRSLGHSQVLVSPAGSISLRNAFLRSVIKNFTIAFFFPACLTLFFFKHNRTAYDVIARTVVVEELPV</sequence>
<evidence type="ECO:0000259" key="7">
    <source>
        <dbReference type="Pfam" id="PF06271"/>
    </source>
</evidence>
<comment type="subcellular location">
    <subcellularLocation>
        <location evidence="1">Membrane</location>
        <topology evidence="1">Multi-pass membrane protein</topology>
    </subcellularLocation>
</comment>
<feature type="domain" description="RDD" evidence="7">
    <location>
        <begin position="144"/>
        <end position="312"/>
    </location>
</feature>
<evidence type="ECO:0000256" key="4">
    <source>
        <dbReference type="ARBA" id="ARBA00023136"/>
    </source>
</evidence>